<accession>A0ACB9Z2U3</accession>
<comment type="caution">
    <text evidence="1">The sequence shown here is derived from an EMBL/GenBank/DDBJ whole genome shotgun (WGS) entry which is preliminary data.</text>
</comment>
<protein>
    <submittedName>
        <fullName evidence="1">Uncharacterized protein</fullName>
    </submittedName>
</protein>
<dbReference type="EMBL" id="MU393463">
    <property type="protein sequence ID" value="KAI4866079.1"/>
    <property type="molecule type" value="Genomic_DNA"/>
</dbReference>
<proteinExistence type="predicted"/>
<evidence type="ECO:0000313" key="1">
    <source>
        <dbReference type="EMBL" id="KAI4866079.1"/>
    </source>
</evidence>
<dbReference type="Proteomes" id="UP001497700">
    <property type="component" value="Unassembled WGS sequence"/>
</dbReference>
<organism evidence="1 2">
    <name type="scientific">Hypoxylon rubiginosum</name>
    <dbReference type="NCBI Taxonomy" id="110542"/>
    <lineage>
        <taxon>Eukaryota</taxon>
        <taxon>Fungi</taxon>
        <taxon>Dikarya</taxon>
        <taxon>Ascomycota</taxon>
        <taxon>Pezizomycotina</taxon>
        <taxon>Sordariomycetes</taxon>
        <taxon>Xylariomycetidae</taxon>
        <taxon>Xylariales</taxon>
        <taxon>Hypoxylaceae</taxon>
        <taxon>Hypoxylon</taxon>
    </lineage>
</organism>
<sequence>MSFDSLDMNIAWECRDQADQAEIYYNHPLRTKVRRLEDENLTLKRLLRENGINWQSRPKPVQASNGRVTRSSAKAKCKPLPHVPVEVQLRILSFALTSSRPIVDPLCRVKPEHLLVREKAKNPQLAIHFLTTCKAYYVEGNKVLWTNNSFVFTTPETLRNFAEIDLKFRRNIKEVNFRIIARFYDDEERIHKINRHHHPDLKKPIPLNVHKRPRENALARRGFRAYGWYQLVDFLTALLPPYDPYRASFDGALWNHIPSPKLLPNLEKLRIDFVNFGDDTFNTPPPQLHDLASHQLGCTLNEVVLTGLPSDDSGLRASNELAGLLKDEGLLIDHAPSMVALKNSIRALNCGTAECHYSAKVVRAMRPVVDHHADQHDDVHGHSIPEFPTAPKEEGDPPFSPFHSCRTIWKQVPVKIYEGDERKWMLFDRMSGLPWDEIEDEATMFDFLGDSDGGSDAGEGLVCDNCGEIHPGAIPPMEMMDLYDEL</sequence>
<evidence type="ECO:0000313" key="2">
    <source>
        <dbReference type="Proteomes" id="UP001497700"/>
    </source>
</evidence>
<reference evidence="1 2" key="1">
    <citation type="journal article" date="2022" name="New Phytol.">
        <title>Ecological generalism drives hyperdiversity of secondary metabolite gene clusters in xylarialean endophytes.</title>
        <authorList>
            <person name="Franco M.E.E."/>
            <person name="Wisecaver J.H."/>
            <person name="Arnold A.E."/>
            <person name="Ju Y.M."/>
            <person name="Slot J.C."/>
            <person name="Ahrendt S."/>
            <person name="Moore L.P."/>
            <person name="Eastman K.E."/>
            <person name="Scott K."/>
            <person name="Konkel Z."/>
            <person name="Mondo S.J."/>
            <person name="Kuo A."/>
            <person name="Hayes R.D."/>
            <person name="Haridas S."/>
            <person name="Andreopoulos B."/>
            <person name="Riley R."/>
            <person name="LaButti K."/>
            <person name="Pangilinan J."/>
            <person name="Lipzen A."/>
            <person name="Amirebrahimi M."/>
            <person name="Yan J."/>
            <person name="Adam C."/>
            <person name="Keymanesh K."/>
            <person name="Ng V."/>
            <person name="Louie K."/>
            <person name="Northen T."/>
            <person name="Drula E."/>
            <person name="Henrissat B."/>
            <person name="Hsieh H.M."/>
            <person name="Youens-Clark K."/>
            <person name="Lutzoni F."/>
            <person name="Miadlikowska J."/>
            <person name="Eastwood D.C."/>
            <person name="Hamelin R.C."/>
            <person name="Grigoriev I.V."/>
            <person name="U'Ren J.M."/>
        </authorList>
    </citation>
    <scope>NUCLEOTIDE SEQUENCE [LARGE SCALE GENOMIC DNA]</scope>
    <source>
        <strain evidence="1 2">CBS 119005</strain>
    </source>
</reference>
<keyword evidence="2" id="KW-1185">Reference proteome</keyword>
<gene>
    <name evidence="1" type="ORF">F4820DRAFT_269043</name>
</gene>
<name>A0ACB9Z2U3_9PEZI</name>